<reference evidence="2 3" key="1">
    <citation type="submission" date="2017-09" db="EMBL/GenBank/DDBJ databases">
        <title>Biodiversity and function of Thalassospira species in the particle-attached aromatic-hydrocarbon-degrading consortia from the surface seawater of the South China Sea.</title>
        <authorList>
            <person name="Dong C."/>
            <person name="Liu R."/>
            <person name="Shao Z."/>
        </authorList>
    </citation>
    <scope>NUCLEOTIDE SEQUENCE [LARGE SCALE GENOMIC DNA]</scope>
    <source>
        <strain evidence="2 3">CSC1P2</strain>
    </source>
</reference>
<organism evidence="2 3">
    <name type="scientific">Thalassospira marina</name>
    <dbReference type="NCBI Taxonomy" id="2048283"/>
    <lineage>
        <taxon>Bacteria</taxon>
        <taxon>Pseudomonadati</taxon>
        <taxon>Pseudomonadota</taxon>
        <taxon>Alphaproteobacteria</taxon>
        <taxon>Rhodospirillales</taxon>
        <taxon>Thalassospiraceae</taxon>
        <taxon>Thalassospira</taxon>
    </lineage>
</organism>
<evidence type="ECO:0000256" key="1">
    <source>
        <dbReference type="SAM" id="Phobius"/>
    </source>
</evidence>
<evidence type="ECO:0008006" key="4">
    <source>
        <dbReference type="Google" id="ProtNLM"/>
    </source>
</evidence>
<keyword evidence="1" id="KW-1133">Transmembrane helix</keyword>
<feature type="transmembrane region" description="Helical" evidence="1">
    <location>
        <begin position="109"/>
        <end position="128"/>
    </location>
</feature>
<dbReference type="RefSeq" id="WP_101271357.1">
    <property type="nucleotide sequence ID" value="NZ_NWTK01000023.1"/>
</dbReference>
<name>A0A2N3KD99_9PROT</name>
<dbReference type="EMBL" id="NWTK01000023">
    <property type="protein sequence ID" value="PKR48413.1"/>
    <property type="molecule type" value="Genomic_DNA"/>
</dbReference>
<dbReference type="AlphaFoldDB" id="A0A2N3KD99"/>
<keyword evidence="1" id="KW-0812">Transmembrane</keyword>
<comment type="caution">
    <text evidence="2">The sequence shown here is derived from an EMBL/GenBank/DDBJ whole genome shotgun (WGS) entry which is preliminary data.</text>
</comment>
<feature type="transmembrane region" description="Helical" evidence="1">
    <location>
        <begin position="31"/>
        <end position="52"/>
    </location>
</feature>
<keyword evidence="1" id="KW-0472">Membrane</keyword>
<dbReference type="OrthoDB" id="7466307at2"/>
<accession>A0A2N3KD99</accession>
<evidence type="ECO:0000313" key="2">
    <source>
        <dbReference type="EMBL" id="PKR48413.1"/>
    </source>
</evidence>
<feature type="transmembrane region" description="Helical" evidence="1">
    <location>
        <begin position="64"/>
        <end position="97"/>
    </location>
</feature>
<gene>
    <name evidence="2" type="ORF">COO20_24415</name>
</gene>
<evidence type="ECO:0000313" key="3">
    <source>
        <dbReference type="Proteomes" id="UP000233597"/>
    </source>
</evidence>
<sequence>MTRPGIIDDSQRLNVEAARQSASSAGSDLRLSALIELAVFMALFIFVDYAFGTGDRFWSIAPHPLWAVVILLSVQYGTSAGLIAAIACSIAILSGHLPEQNVDQDYYDYLLYVGWRPILWMLTGLFLGELRRRQLVQNAELRASLAQTELREETLSKAYASTMERVHFLERQIATQAQTVLTVFRAAQNVERLEVGDVITGIESLVEEILAPNKFSVFVPSRNNFDALVSHGWETPTEFSRQIAGGSDLYSCLLTERRILMVTRKDDAAILGDDAIIAIPVQNSATGEILAVIRIEEIDFDKLNSSLLINANLVRQWLSNAFAKAETYENSVWVSNDGARRAVVSSQLWPSLSEWLIQVCRRNGLTLWQLDICNTEASIAIEEALRVTDQIARGFSRELRNTDLVFQRDGRDNGTIISILLLGTNQEGVEIVRGKLKNILRNNSDKTICDLTIATRSVVMPTQGKPAP</sequence>
<protein>
    <recommendedName>
        <fullName evidence="4">GAF domain-containing protein</fullName>
    </recommendedName>
</protein>
<dbReference type="Proteomes" id="UP000233597">
    <property type="component" value="Unassembled WGS sequence"/>
</dbReference>
<proteinExistence type="predicted"/>